<dbReference type="InterPro" id="IPR021848">
    <property type="entry name" value="HODM_asu-like"/>
</dbReference>
<dbReference type="PROSITE" id="PS51257">
    <property type="entry name" value="PROKAR_LIPOPROTEIN"/>
    <property type="match status" value="1"/>
</dbReference>
<evidence type="ECO:0000313" key="2">
    <source>
        <dbReference type="Proteomes" id="UP001521785"/>
    </source>
</evidence>
<evidence type="ECO:0000313" key="1">
    <source>
        <dbReference type="EMBL" id="KAL1592272.1"/>
    </source>
</evidence>
<dbReference type="Proteomes" id="UP001521785">
    <property type="component" value="Unassembled WGS sequence"/>
</dbReference>
<reference evidence="1 2" key="1">
    <citation type="submission" date="2024-02" db="EMBL/GenBank/DDBJ databases">
        <title>De novo assembly and annotation of 12 fungi associated with fruit tree decline syndrome in Ontario, Canada.</title>
        <authorList>
            <person name="Sulman M."/>
            <person name="Ellouze W."/>
            <person name="Ilyukhin E."/>
        </authorList>
    </citation>
    <scope>NUCLEOTIDE SEQUENCE [LARGE SCALE GENOMIC DNA]</scope>
    <source>
        <strain evidence="1 2">M42-189</strain>
    </source>
</reference>
<protein>
    <recommendedName>
        <fullName evidence="3">DUF3445 domain-containing protein</fullName>
    </recommendedName>
</protein>
<sequence length="409" mass="47371">MDLFFKLSTITILGLAACVLVLAISVLPRFRGTKKPVVRASSPGEQEAFRTPLPEPAKGYKLELTEPKLYRPFRHGKNFITMGIRKMDWNEWIEMDSNFVRYHDIKVQQLEKDINAHVGYVDNEITQLACFEVYEELTQYLTHRFPEMFLLEDGILRNSVTKEEFPYPASTPKEAMVTAAKLIQDDIALMVLNDDDQYHLDAGAVCLPGFWRLKEKFKMSLDTLHIEAGVPHYQEKLMKSMNRFFARMTPEQPVIRNNVSSLSMIFPLRIIAHAFMKFFIQLDNGLHWSHRMGDEKNVDQVASWATANSKDLTIDEIHFRSERQSLRRLPKSGALMFTIRTYFEPVTVIAQEPHVPGRLAEAIRAWDETVSHYKGRSHWEGIMLPYLDEMHRKQVESGALETEEGEFPF</sequence>
<keyword evidence="2" id="KW-1185">Reference proteome</keyword>
<gene>
    <name evidence="1" type="ORF">SLS60_011349</name>
</gene>
<comment type="caution">
    <text evidence="1">The sequence shown here is derived from an EMBL/GenBank/DDBJ whole genome shotgun (WGS) entry which is preliminary data.</text>
</comment>
<name>A0ABR3QKB8_9PLEO</name>
<evidence type="ECO:0008006" key="3">
    <source>
        <dbReference type="Google" id="ProtNLM"/>
    </source>
</evidence>
<dbReference type="EMBL" id="JAKJXO020000021">
    <property type="protein sequence ID" value="KAL1592272.1"/>
    <property type="molecule type" value="Genomic_DNA"/>
</dbReference>
<dbReference type="Pfam" id="PF11927">
    <property type="entry name" value="HODM_asu-like"/>
    <property type="match status" value="1"/>
</dbReference>
<proteinExistence type="predicted"/>
<organism evidence="1 2">
    <name type="scientific">Paraconiothyrium brasiliense</name>
    <dbReference type="NCBI Taxonomy" id="300254"/>
    <lineage>
        <taxon>Eukaryota</taxon>
        <taxon>Fungi</taxon>
        <taxon>Dikarya</taxon>
        <taxon>Ascomycota</taxon>
        <taxon>Pezizomycotina</taxon>
        <taxon>Dothideomycetes</taxon>
        <taxon>Pleosporomycetidae</taxon>
        <taxon>Pleosporales</taxon>
        <taxon>Massarineae</taxon>
        <taxon>Didymosphaeriaceae</taxon>
        <taxon>Paraconiothyrium</taxon>
    </lineage>
</organism>
<accession>A0ABR3QKB8</accession>